<organism evidence="3 4">
    <name type="scientific">Undibacterium terreum</name>
    <dbReference type="NCBI Taxonomy" id="1224302"/>
    <lineage>
        <taxon>Bacteria</taxon>
        <taxon>Pseudomonadati</taxon>
        <taxon>Pseudomonadota</taxon>
        <taxon>Betaproteobacteria</taxon>
        <taxon>Burkholderiales</taxon>
        <taxon>Oxalobacteraceae</taxon>
        <taxon>Undibacterium</taxon>
    </lineage>
</organism>
<dbReference type="GO" id="GO:0051301">
    <property type="term" value="P:cell division"/>
    <property type="evidence" value="ECO:0007669"/>
    <property type="project" value="TreeGrafter"/>
</dbReference>
<dbReference type="PROSITE" id="PS51257">
    <property type="entry name" value="PROKAR_LIPOPROTEIN"/>
    <property type="match status" value="1"/>
</dbReference>
<reference evidence="3" key="1">
    <citation type="journal article" date="2014" name="Int. J. Syst. Evol. Microbiol.">
        <title>Complete genome sequence of Corynebacterium casei LMG S-19264T (=DSM 44701T), isolated from a smear-ripened cheese.</title>
        <authorList>
            <consortium name="US DOE Joint Genome Institute (JGI-PGF)"/>
            <person name="Walter F."/>
            <person name="Albersmeier A."/>
            <person name="Kalinowski J."/>
            <person name="Ruckert C."/>
        </authorList>
    </citation>
    <scope>NUCLEOTIDE SEQUENCE</scope>
    <source>
        <strain evidence="3">CGMCC 1.10998</strain>
    </source>
</reference>
<feature type="repeat" description="TPR" evidence="1">
    <location>
        <begin position="644"/>
        <end position="677"/>
    </location>
</feature>
<dbReference type="PANTHER" id="PTHR12558:SF44">
    <property type="entry name" value="TETRATRICOPEPTIDE REPEAT-CONTAINING PROTEIN"/>
    <property type="match status" value="1"/>
</dbReference>
<dbReference type="PROSITE" id="PS50005">
    <property type="entry name" value="TPR"/>
    <property type="match status" value="6"/>
</dbReference>
<dbReference type="InterPro" id="IPR011990">
    <property type="entry name" value="TPR-like_helical_dom_sf"/>
</dbReference>
<reference evidence="3" key="2">
    <citation type="submission" date="2020-09" db="EMBL/GenBank/DDBJ databases">
        <authorList>
            <person name="Sun Q."/>
            <person name="Zhou Y."/>
        </authorList>
    </citation>
    <scope>NUCLEOTIDE SEQUENCE</scope>
    <source>
        <strain evidence="3">CGMCC 1.10998</strain>
    </source>
</reference>
<protein>
    <recommendedName>
        <fullName evidence="5">PEP-CTERM system TPR-repeat lipoprotein</fullName>
    </recommendedName>
</protein>
<dbReference type="AlphaFoldDB" id="A0A916UZQ7"/>
<dbReference type="InterPro" id="IPR014266">
    <property type="entry name" value="PEP-CTERM_TPR_PrsT"/>
</dbReference>
<dbReference type="Proteomes" id="UP000637423">
    <property type="component" value="Unassembled WGS sequence"/>
</dbReference>
<feature type="chain" id="PRO_5037686804" description="PEP-CTERM system TPR-repeat lipoprotein" evidence="2">
    <location>
        <begin position="23"/>
        <end position="927"/>
    </location>
</feature>
<feature type="signal peptide" evidence="2">
    <location>
        <begin position="1"/>
        <end position="22"/>
    </location>
</feature>
<name>A0A916UZQ7_9BURK</name>
<evidence type="ECO:0000256" key="1">
    <source>
        <dbReference type="PROSITE-ProRule" id="PRU00339"/>
    </source>
</evidence>
<accession>A0A916UZQ7</accession>
<dbReference type="SMART" id="SM00028">
    <property type="entry name" value="TPR"/>
    <property type="match status" value="20"/>
</dbReference>
<proteinExistence type="predicted"/>
<keyword evidence="4" id="KW-1185">Reference proteome</keyword>
<dbReference type="InterPro" id="IPR019734">
    <property type="entry name" value="TPR_rpt"/>
</dbReference>
<feature type="repeat" description="TPR" evidence="1">
    <location>
        <begin position="33"/>
        <end position="66"/>
    </location>
</feature>
<comment type="caution">
    <text evidence="3">The sequence shown here is derived from an EMBL/GenBank/DDBJ whole genome shotgun (WGS) entry which is preliminary data.</text>
</comment>
<dbReference type="NCBIfam" id="TIGR02917">
    <property type="entry name" value="PEP_TPR_lipo"/>
    <property type="match status" value="1"/>
</dbReference>
<evidence type="ECO:0008006" key="5">
    <source>
        <dbReference type="Google" id="ProtNLM"/>
    </source>
</evidence>
<evidence type="ECO:0000313" key="4">
    <source>
        <dbReference type="Proteomes" id="UP000637423"/>
    </source>
</evidence>
<gene>
    <name evidence="3" type="ORF">GCM10011396_50880</name>
</gene>
<keyword evidence="1" id="KW-0802">TPR repeat</keyword>
<dbReference type="Pfam" id="PF14559">
    <property type="entry name" value="TPR_19"/>
    <property type="match status" value="7"/>
</dbReference>
<evidence type="ECO:0000313" key="3">
    <source>
        <dbReference type="EMBL" id="GGC97206.1"/>
    </source>
</evidence>
<feature type="repeat" description="TPR" evidence="1">
    <location>
        <begin position="134"/>
        <end position="167"/>
    </location>
</feature>
<feature type="repeat" description="TPR" evidence="1">
    <location>
        <begin position="474"/>
        <end position="507"/>
    </location>
</feature>
<dbReference type="Pfam" id="PF13432">
    <property type="entry name" value="TPR_16"/>
    <property type="match status" value="2"/>
</dbReference>
<feature type="repeat" description="TPR" evidence="1">
    <location>
        <begin position="202"/>
        <end position="235"/>
    </location>
</feature>
<keyword evidence="2" id="KW-0732">Signal</keyword>
<dbReference type="EMBL" id="BMED01000007">
    <property type="protein sequence ID" value="GGC97206.1"/>
    <property type="molecule type" value="Genomic_DNA"/>
</dbReference>
<sequence length="927" mass="100891">MSRKRSKRTSVALISGAVLVLASLGACNKFQSADKFVSEAKQYQEKGDNKAAIIQLKNALQKDPNNAEARYMLAGIYNESGDPVSAEKELRKALSLGLSAEKGKAVLGKALLMQGQFQKALDETKIDPGAKPDPAILTLRGNAYLAAGQFAESQKSFDEALKLQPNYVDGLIGLAKLAFAQKDIATAVKLAEQATTSNPKNADAWMFKGDVARSQGKPDDALASYAEALKLQPESVVAHLTRANVEIGQKKFTEAQADVDAAKKFAPGNIIVLYTQALLHFSQGKNAPALEALQQVQRGAPDYMPGVLLTGAVQFALGSYEQAEQALKKYLGANPNSLYAQKLMAGILVKSKQAKRALVFLEPALKQYPQDTQLLAMAGEAAMQAKDYAKATEYFEKASAIAPQNAEFRTSLGMSKLGSGDNEKAIAELEKASDLDAKSPKAGILLLMTHLRLKEYDKAMAAANLLEKETPDNPLIYNLKGGIYLARKDKVKARESFEKALALQPTYFPAAANLANLDVSENKLDAAKKRFLNILDKDKKNEAAMLSLANIALAENNNEEAKKWLEKANTDNPSSFQATQLLATHYLRMGDKQKALVFAKKAQVLNPTAPEFLGLLARAQQVTGDNQGALDSYSKIAAMLPESPAAQFSVVTPYLTLNKDAEALEAVKKTLRLDPNFRDAQTALAMLEAKQGNFDLSLQTARQTQKQDPKSPRGYVTEGDILYGQKKYTPAIAAYEKGWALEKNPQILIKLHAAMFADGKIKEADARLNQWLKDQPNDNNVRMYLATYLLATQKSKLPAIEQFQILLKAAPDNVVVLNNLAWAYDQEKDPKALGYAEKAYKLAPESAAVLDTYGWLLIQKEDVKTGLPLLKKAASLSPTAAEIRFHYAQALIKSGDKTGARSELEATIANGKGYAKLDEAKAQLNQL</sequence>
<dbReference type="RefSeq" id="WP_188568964.1">
    <property type="nucleotide sequence ID" value="NZ_BMED01000007.1"/>
</dbReference>
<dbReference type="SUPFAM" id="SSF48452">
    <property type="entry name" value="TPR-like"/>
    <property type="match status" value="4"/>
</dbReference>
<evidence type="ECO:0000256" key="2">
    <source>
        <dbReference type="SAM" id="SignalP"/>
    </source>
</evidence>
<dbReference type="Gene3D" id="1.25.40.10">
    <property type="entry name" value="Tetratricopeptide repeat domain"/>
    <property type="match status" value="6"/>
</dbReference>
<dbReference type="PANTHER" id="PTHR12558">
    <property type="entry name" value="CELL DIVISION CYCLE 16,23,27"/>
    <property type="match status" value="1"/>
</dbReference>
<feature type="repeat" description="TPR" evidence="1">
    <location>
        <begin position="372"/>
        <end position="405"/>
    </location>
</feature>